<dbReference type="Proteomes" id="UP000742460">
    <property type="component" value="Unassembled WGS sequence"/>
</dbReference>
<name>A0A921MXB8_9MICO</name>
<dbReference type="Pfam" id="PF02698">
    <property type="entry name" value="DUF218"/>
    <property type="match status" value="1"/>
</dbReference>
<evidence type="ECO:0000256" key="1">
    <source>
        <dbReference type="SAM" id="Phobius"/>
    </source>
</evidence>
<dbReference type="PANTHER" id="PTHR30336">
    <property type="entry name" value="INNER MEMBRANE PROTEIN, PROBABLE PERMEASE"/>
    <property type="match status" value="1"/>
</dbReference>
<sequence length="338" mass="36049">MLGAAFGTAFWWAVYLLVYRRDRRRVRNGVLLLIALHSSLSTLARLVSSTLPMGNLLVFTGAAVALLGVVALGVFMVFNGLTMVRKEGRSLGNLLSGAAGLALLGAPVAASALVLTMTPAGLGAGALLALLSLHMGLAFGVFLCASVPYQLFPRQLRTGGIIVHGSGLVRGRVPTLLRSRLDRAVTERERLLALGEDPLLIPSGGQGEDEPRAEGEAMAEYLIEEAGIPAERVHAETESRTTEENLRFSHRILDEAGHQGPYVVSTSRYHAFRAALLARSLGYADEAIGGPTTFYYVPSATLREFLAILSYRKVWLAVSFLPSLAVVAVLVRAATLSG</sequence>
<keyword evidence="1" id="KW-0472">Membrane</keyword>
<reference evidence="3" key="2">
    <citation type="submission" date="2021-09" db="EMBL/GenBank/DDBJ databases">
        <authorList>
            <person name="Gilroy R."/>
        </authorList>
    </citation>
    <scope>NUCLEOTIDE SEQUENCE</scope>
    <source>
        <strain evidence="3">ChiGjej5B5-22894</strain>
    </source>
</reference>
<dbReference type="InterPro" id="IPR051599">
    <property type="entry name" value="Cell_Envelope_Assoc"/>
</dbReference>
<proteinExistence type="predicted"/>
<evidence type="ECO:0000313" key="4">
    <source>
        <dbReference type="Proteomes" id="UP000742460"/>
    </source>
</evidence>
<dbReference type="Gene3D" id="3.40.50.620">
    <property type="entry name" value="HUPs"/>
    <property type="match status" value="1"/>
</dbReference>
<dbReference type="GO" id="GO:0005886">
    <property type="term" value="C:plasma membrane"/>
    <property type="evidence" value="ECO:0007669"/>
    <property type="project" value="TreeGrafter"/>
</dbReference>
<feature type="transmembrane region" description="Helical" evidence="1">
    <location>
        <begin position="90"/>
        <end position="115"/>
    </location>
</feature>
<dbReference type="GO" id="GO:0043164">
    <property type="term" value="P:Gram-negative-bacterium-type cell wall biogenesis"/>
    <property type="evidence" value="ECO:0007669"/>
    <property type="project" value="TreeGrafter"/>
</dbReference>
<dbReference type="EMBL" id="DYUE01000274">
    <property type="protein sequence ID" value="HJG92354.1"/>
    <property type="molecule type" value="Genomic_DNA"/>
</dbReference>
<keyword evidence="1" id="KW-0812">Transmembrane</keyword>
<comment type="caution">
    <text evidence="3">The sequence shown here is derived from an EMBL/GenBank/DDBJ whole genome shotgun (WGS) entry which is preliminary data.</text>
</comment>
<gene>
    <name evidence="3" type="ORF">K8V81_11605</name>
</gene>
<dbReference type="GO" id="GO:0000270">
    <property type="term" value="P:peptidoglycan metabolic process"/>
    <property type="evidence" value="ECO:0007669"/>
    <property type="project" value="TreeGrafter"/>
</dbReference>
<feature type="domain" description="DUF218" evidence="2">
    <location>
        <begin position="161"/>
        <end position="300"/>
    </location>
</feature>
<dbReference type="PANTHER" id="PTHR30336:SF4">
    <property type="entry name" value="ENVELOPE BIOGENESIS FACTOR ELYC"/>
    <property type="match status" value="1"/>
</dbReference>
<evidence type="ECO:0000313" key="3">
    <source>
        <dbReference type="EMBL" id="HJG92354.1"/>
    </source>
</evidence>
<feature type="transmembrane region" description="Helical" evidence="1">
    <location>
        <begin position="314"/>
        <end position="335"/>
    </location>
</feature>
<dbReference type="InterPro" id="IPR014729">
    <property type="entry name" value="Rossmann-like_a/b/a_fold"/>
</dbReference>
<feature type="transmembrane region" description="Helical" evidence="1">
    <location>
        <begin position="29"/>
        <end position="47"/>
    </location>
</feature>
<feature type="transmembrane region" description="Helical" evidence="1">
    <location>
        <begin position="53"/>
        <end position="78"/>
    </location>
</feature>
<organism evidence="3 4">
    <name type="scientific">Brachybacterium massiliense</name>
    <dbReference type="NCBI Taxonomy" id="1755098"/>
    <lineage>
        <taxon>Bacteria</taxon>
        <taxon>Bacillati</taxon>
        <taxon>Actinomycetota</taxon>
        <taxon>Actinomycetes</taxon>
        <taxon>Micrococcales</taxon>
        <taxon>Dermabacteraceae</taxon>
        <taxon>Brachybacterium</taxon>
    </lineage>
</organism>
<keyword evidence="1" id="KW-1133">Transmembrane helix</keyword>
<feature type="transmembrane region" description="Helical" evidence="1">
    <location>
        <begin position="121"/>
        <end position="147"/>
    </location>
</feature>
<accession>A0A921MXB8</accession>
<evidence type="ECO:0000259" key="2">
    <source>
        <dbReference type="Pfam" id="PF02698"/>
    </source>
</evidence>
<dbReference type="CDD" id="cd06259">
    <property type="entry name" value="YdcF-like"/>
    <property type="match status" value="1"/>
</dbReference>
<reference evidence="3" key="1">
    <citation type="journal article" date="2021" name="PeerJ">
        <title>Extensive microbial diversity within the chicken gut microbiome revealed by metagenomics and culture.</title>
        <authorList>
            <person name="Gilroy R."/>
            <person name="Ravi A."/>
            <person name="Getino M."/>
            <person name="Pursley I."/>
            <person name="Horton D.L."/>
            <person name="Alikhan N.F."/>
            <person name="Baker D."/>
            <person name="Gharbi K."/>
            <person name="Hall N."/>
            <person name="Watson M."/>
            <person name="Adriaenssens E.M."/>
            <person name="Foster-Nyarko E."/>
            <person name="Jarju S."/>
            <person name="Secka A."/>
            <person name="Antonio M."/>
            <person name="Oren A."/>
            <person name="Chaudhuri R.R."/>
            <person name="La Ragione R."/>
            <person name="Hildebrand F."/>
            <person name="Pallen M.J."/>
        </authorList>
    </citation>
    <scope>NUCLEOTIDE SEQUENCE</scope>
    <source>
        <strain evidence="3">ChiGjej5B5-22894</strain>
    </source>
</reference>
<dbReference type="AlphaFoldDB" id="A0A921MXB8"/>
<protein>
    <submittedName>
        <fullName evidence="3">YdcF family protein</fullName>
    </submittedName>
</protein>
<dbReference type="InterPro" id="IPR003848">
    <property type="entry name" value="DUF218"/>
</dbReference>